<dbReference type="EMBL" id="PHIG01000012">
    <property type="protein sequence ID" value="PJK30903.1"/>
    <property type="molecule type" value="Genomic_DNA"/>
</dbReference>
<proteinExistence type="predicted"/>
<keyword evidence="1" id="KW-0902">Two-component regulatory system</keyword>
<dbReference type="Pfam" id="PF01627">
    <property type="entry name" value="Hpt"/>
    <property type="match status" value="1"/>
</dbReference>
<feature type="domain" description="HPt" evidence="3">
    <location>
        <begin position="18"/>
        <end position="115"/>
    </location>
</feature>
<feature type="modified residue" description="Phosphohistidine" evidence="2">
    <location>
        <position position="57"/>
    </location>
</feature>
<evidence type="ECO:0000313" key="5">
    <source>
        <dbReference type="Proteomes" id="UP000229498"/>
    </source>
</evidence>
<evidence type="ECO:0000256" key="2">
    <source>
        <dbReference type="PROSITE-ProRule" id="PRU00110"/>
    </source>
</evidence>
<dbReference type="Proteomes" id="UP000229498">
    <property type="component" value="Unassembled WGS sequence"/>
</dbReference>
<dbReference type="PROSITE" id="PS50894">
    <property type="entry name" value="HPT"/>
    <property type="match status" value="1"/>
</dbReference>
<protein>
    <recommendedName>
        <fullName evidence="3">HPt domain-containing protein</fullName>
    </recommendedName>
</protein>
<dbReference type="GO" id="GO:0000160">
    <property type="term" value="P:phosphorelay signal transduction system"/>
    <property type="evidence" value="ECO:0007669"/>
    <property type="project" value="UniProtKB-KW"/>
</dbReference>
<dbReference type="InterPro" id="IPR036641">
    <property type="entry name" value="HPT_dom_sf"/>
</dbReference>
<dbReference type="InterPro" id="IPR008207">
    <property type="entry name" value="Sig_transdc_His_kin_Hpt_dom"/>
</dbReference>
<keyword evidence="2" id="KW-0597">Phosphoprotein</keyword>
<keyword evidence="5" id="KW-1185">Reference proteome</keyword>
<dbReference type="AlphaFoldDB" id="A0A2M9G5B1"/>
<dbReference type="GO" id="GO:0004672">
    <property type="term" value="F:protein kinase activity"/>
    <property type="evidence" value="ECO:0007669"/>
    <property type="project" value="UniProtKB-ARBA"/>
</dbReference>
<dbReference type="SUPFAM" id="SSF47226">
    <property type="entry name" value="Histidine-containing phosphotransfer domain, HPT domain"/>
    <property type="match status" value="1"/>
</dbReference>
<dbReference type="Gene3D" id="1.20.120.160">
    <property type="entry name" value="HPT domain"/>
    <property type="match status" value="1"/>
</dbReference>
<evidence type="ECO:0000313" key="4">
    <source>
        <dbReference type="EMBL" id="PJK30903.1"/>
    </source>
</evidence>
<gene>
    <name evidence="4" type="ORF">CVT23_04340</name>
</gene>
<comment type="caution">
    <text evidence="4">The sequence shown here is derived from an EMBL/GenBank/DDBJ whole genome shotgun (WGS) entry which is preliminary data.</text>
</comment>
<accession>A0A2M9G5B1</accession>
<dbReference type="RefSeq" id="WP_109792194.1">
    <property type="nucleotide sequence ID" value="NZ_PHIG01000012.1"/>
</dbReference>
<organism evidence="4 5">
    <name type="scientific">Minwuia thermotolerans</name>
    <dbReference type="NCBI Taxonomy" id="2056226"/>
    <lineage>
        <taxon>Bacteria</taxon>
        <taxon>Pseudomonadati</taxon>
        <taxon>Pseudomonadota</taxon>
        <taxon>Alphaproteobacteria</taxon>
        <taxon>Minwuiales</taxon>
        <taxon>Minwuiaceae</taxon>
        <taxon>Minwuia</taxon>
    </lineage>
</organism>
<evidence type="ECO:0000259" key="3">
    <source>
        <dbReference type="PROSITE" id="PS50894"/>
    </source>
</evidence>
<sequence length="116" mass="12576">MTEHFDAAAFGALRQTLGDQMVEMLLGKYLVQMEEKIGLLRQGVEARDMAQVRQQAHDLTSSSGSVGLGAMRDKASECEFAVKEGREDAALERARELIALAPETAAAIREAFPGLP</sequence>
<name>A0A2M9G5B1_9PROT</name>
<evidence type="ECO:0000256" key="1">
    <source>
        <dbReference type="ARBA" id="ARBA00023012"/>
    </source>
</evidence>
<reference evidence="4 5" key="1">
    <citation type="submission" date="2017-11" db="EMBL/GenBank/DDBJ databases">
        <title>Draft genome sequence of Rhizobiales bacterium SY3-13.</title>
        <authorList>
            <person name="Sun C."/>
        </authorList>
    </citation>
    <scope>NUCLEOTIDE SEQUENCE [LARGE SCALE GENOMIC DNA]</scope>
    <source>
        <strain evidence="4 5">SY3-13</strain>
    </source>
</reference>